<dbReference type="Pfam" id="PF13635">
    <property type="entry name" value="DUF4143"/>
    <property type="match status" value="1"/>
</dbReference>
<organism evidence="2 3">
    <name type="scientific">Thiothrix nivea (strain ATCC 35100 / DSM 5205 / JP2)</name>
    <dbReference type="NCBI Taxonomy" id="870187"/>
    <lineage>
        <taxon>Bacteria</taxon>
        <taxon>Pseudomonadati</taxon>
        <taxon>Pseudomonadota</taxon>
        <taxon>Gammaproteobacteria</taxon>
        <taxon>Thiotrichales</taxon>
        <taxon>Thiotrichaceae</taxon>
        <taxon>Thiothrix</taxon>
    </lineage>
</organism>
<dbReference type="InterPro" id="IPR041682">
    <property type="entry name" value="AAA_14"/>
</dbReference>
<proteinExistence type="predicted"/>
<protein>
    <submittedName>
        <fullName evidence="2">AAA ATPase</fullName>
    </submittedName>
</protein>
<dbReference type="InterPro" id="IPR025420">
    <property type="entry name" value="DUF4143"/>
</dbReference>
<gene>
    <name evidence="2" type="ORF">Thini_3060</name>
</gene>
<name>A0A656HJB7_THINJ</name>
<evidence type="ECO:0000313" key="2">
    <source>
        <dbReference type="EMBL" id="EIJ35586.1"/>
    </source>
</evidence>
<sequence length="381" mass="43836">MIKRTLFPELQRRMFQGKAILLMGSRQVGKTTLAHSLLAEFNEPVLEFNGDEPDTRELLANTTSARLKALTGKYKIIFIDEAQRIENIGLTLKLFTDQLPHVQVIATGSSSFDLANKINEPLTGRKFEYELYPLSFVEMAEHHGYLAEKRQLPQRLVYGYYPEVVARTGSGDSAQILKLLAGSYLYKDLLSLDGIRKPQLLDKLVKAIALQLGSEVSFNELAQLIDTNAHTVEKYIDLLEKAYVLFRLPAFSNNARNEIKKGRKIYFYDNGIRNALIGNLNPLEQRTDAGALWENFLISERMKYLAYQQDLLFTRRYFWRTTQQQEVDYLEDRGGKLYAWEFKWNPKAKVKFPLTFTNAYPDCITGRVDPNNFDTFIGLTE</sequence>
<dbReference type="RefSeq" id="WP_002709486.1">
    <property type="nucleotide sequence ID" value="NZ_JH651384.1"/>
</dbReference>
<feature type="domain" description="AAA+ ATPase" evidence="1">
    <location>
        <begin position="16"/>
        <end position="133"/>
    </location>
</feature>
<dbReference type="Gene3D" id="3.40.50.300">
    <property type="entry name" value="P-loop containing nucleotide triphosphate hydrolases"/>
    <property type="match status" value="1"/>
</dbReference>
<dbReference type="Proteomes" id="UP000005317">
    <property type="component" value="Unassembled WGS sequence"/>
</dbReference>
<dbReference type="Pfam" id="PF13173">
    <property type="entry name" value="AAA_14"/>
    <property type="match status" value="1"/>
</dbReference>
<dbReference type="InterPro" id="IPR003593">
    <property type="entry name" value="AAA+_ATPase"/>
</dbReference>
<dbReference type="OrthoDB" id="9771844at2"/>
<accession>A0A656HJB7</accession>
<dbReference type="SMART" id="SM00382">
    <property type="entry name" value="AAA"/>
    <property type="match status" value="1"/>
</dbReference>
<evidence type="ECO:0000313" key="3">
    <source>
        <dbReference type="Proteomes" id="UP000005317"/>
    </source>
</evidence>
<dbReference type="PANTHER" id="PTHR43566:SF1">
    <property type="entry name" value="AAA+ ATPASE DOMAIN-CONTAINING PROTEIN"/>
    <property type="match status" value="1"/>
</dbReference>
<dbReference type="PANTHER" id="PTHR43566">
    <property type="entry name" value="CONSERVED PROTEIN"/>
    <property type="match status" value="1"/>
</dbReference>
<dbReference type="CDD" id="cd00009">
    <property type="entry name" value="AAA"/>
    <property type="match status" value="1"/>
</dbReference>
<dbReference type="SUPFAM" id="SSF52540">
    <property type="entry name" value="P-loop containing nucleoside triphosphate hydrolases"/>
    <property type="match status" value="1"/>
</dbReference>
<keyword evidence="3" id="KW-1185">Reference proteome</keyword>
<dbReference type="EMBL" id="JH651384">
    <property type="protein sequence ID" value="EIJ35586.1"/>
    <property type="molecule type" value="Genomic_DNA"/>
</dbReference>
<dbReference type="AlphaFoldDB" id="A0A656HJB7"/>
<reference evidence="3" key="1">
    <citation type="journal article" date="2011" name="Stand. Genomic Sci.">
        <title>Genome sequence of the filamentous, gliding Thiothrix nivea neotype strain (JP2(T)).</title>
        <authorList>
            <person name="Lapidus A."/>
            <person name="Nolan M."/>
            <person name="Lucas S."/>
            <person name="Glavina Del Rio T."/>
            <person name="Tice H."/>
            <person name="Cheng J.F."/>
            <person name="Tapia R."/>
            <person name="Han C."/>
            <person name="Goodwin L."/>
            <person name="Pitluck S."/>
            <person name="Liolios K."/>
            <person name="Pagani I."/>
            <person name="Ivanova N."/>
            <person name="Huntemann M."/>
            <person name="Mavromatis K."/>
            <person name="Mikhailova N."/>
            <person name="Pati A."/>
            <person name="Chen A."/>
            <person name="Palaniappan K."/>
            <person name="Land M."/>
            <person name="Brambilla E.M."/>
            <person name="Rohde M."/>
            <person name="Abt B."/>
            <person name="Verbarg S."/>
            <person name="Goker M."/>
            <person name="Bristow J."/>
            <person name="Eisen J.A."/>
            <person name="Markowitz V."/>
            <person name="Hugenholtz P."/>
            <person name="Kyrpides N.C."/>
            <person name="Klenk H.P."/>
            <person name="Woyke T."/>
        </authorList>
    </citation>
    <scope>NUCLEOTIDE SEQUENCE [LARGE SCALE GENOMIC DNA]</scope>
    <source>
        <strain evidence="3">ATCC 35100 / DSM 5205 / JP2</strain>
    </source>
</reference>
<dbReference type="InterPro" id="IPR027417">
    <property type="entry name" value="P-loop_NTPase"/>
</dbReference>
<evidence type="ECO:0000259" key="1">
    <source>
        <dbReference type="SMART" id="SM00382"/>
    </source>
</evidence>